<comment type="caution">
    <text evidence="10">The sequence shown here is derived from an EMBL/GenBank/DDBJ whole genome shotgun (WGS) entry which is preliminary data.</text>
</comment>
<dbReference type="Proteomes" id="UP001501115">
    <property type="component" value="Unassembled WGS sequence"/>
</dbReference>
<accession>A0ABP8GA97</accession>
<keyword evidence="3 8" id="KW-0812">Transmembrane</keyword>
<organism evidence="10 11">
    <name type="scientific">Streptomyces venetus</name>
    <dbReference type="NCBI Taxonomy" id="1701086"/>
    <lineage>
        <taxon>Bacteria</taxon>
        <taxon>Bacillati</taxon>
        <taxon>Actinomycetota</taxon>
        <taxon>Actinomycetes</taxon>
        <taxon>Kitasatosporales</taxon>
        <taxon>Streptomycetaceae</taxon>
        <taxon>Streptomyces</taxon>
    </lineage>
</organism>
<protein>
    <recommendedName>
        <fullName evidence="9">Integral membrane bound transporter domain-containing protein</fullName>
    </recommendedName>
</protein>
<proteinExistence type="inferred from homology"/>
<dbReference type="Pfam" id="PF13515">
    <property type="entry name" value="FUSC_2"/>
    <property type="match status" value="1"/>
</dbReference>
<feature type="transmembrane region" description="Helical" evidence="8">
    <location>
        <begin position="436"/>
        <end position="453"/>
    </location>
</feature>
<dbReference type="EMBL" id="BAABET010000006">
    <property type="protein sequence ID" value="GAA4320143.1"/>
    <property type="molecule type" value="Genomic_DNA"/>
</dbReference>
<evidence type="ECO:0000256" key="3">
    <source>
        <dbReference type="ARBA" id="ARBA00022692"/>
    </source>
</evidence>
<keyword evidence="4 8" id="KW-1133">Transmembrane helix</keyword>
<evidence type="ECO:0000256" key="2">
    <source>
        <dbReference type="ARBA" id="ARBA00022475"/>
    </source>
</evidence>
<dbReference type="InterPro" id="IPR049453">
    <property type="entry name" value="Memb_transporter_dom"/>
</dbReference>
<feature type="transmembrane region" description="Helical" evidence="8">
    <location>
        <begin position="163"/>
        <end position="180"/>
    </location>
</feature>
<evidence type="ECO:0000256" key="8">
    <source>
        <dbReference type="SAM" id="Phobius"/>
    </source>
</evidence>
<feature type="transmembrane region" description="Helical" evidence="8">
    <location>
        <begin position="140"/>
        <end position="157"/>
    </location>
</feature>
<name>A0ABP8GA97_9ACTN</name>
<keyword evidence="11" id="KW-1185">Reference proteome</keyword>
<evidence type="ECO:0000256" key="6">
    <source>
        <dbReference type="ARBA" id="ARBA00043993"/>
    </source>
</evidence>
<feature type="transmembrane region" description="Helical" evidence="8">
    <location>
        <begin position="345"/>
        <end position="363"/>
    </location>
</feature>
<feature type="domain" description="Integral membrane bound transporter" evidence="9">
    <location>
        <begin position="356"/>
        <end position="477"/>
    </location>
</feature>
<comment type="similarity">
    <text evidence="6">Belongs to the YccS/YhfK family.</text>
</comment>
<feature type="transmembrane region" description="Helical" evidence="8">
    <location>
        <begin position="465"/>
        <end position="483"/>
    </location>
</feature>
<feature type="transmembrane region" description="Helical" evidence="8">
    <location>
        <begin position="41"/>
        <end position="71"/>
    </location>
</feature>
<evidence type="ECO:0000256" key="4">
    <source>
        <dbReference type="ARBA" id="ARBA00022989"/>
    </source>
</evidence>
<keyword evidence="5 8" id="KW-0472">Membrane</keyword>
<evidence type="ECO:0000313" key="11">
    <source>
        <dbReference type="Proteomes" id="UP001501115"/>
    </source>
</evidence>
<comment type="subcellular location">
    <subcellularLocation>
        <location evidence="1">Cell membrane</location>
        <topology evidence="1">Multi-pass membrane protein</topology>
    </subcellularLocation>
</comment>
<dbReference type="PANTHER" id="PTHR30509:SF9">
    <property type="entry name" value="MULTIDRUG RESISTANCE PROTEIN MDTO"/>
    <property type="match status" value="1"/>
</dbReference>
<evidence type="ECO:0000256" key="7">
    <source>
        <dbReference type="SAM" id="MobiDB-lite"/>
    </source>
</evidence>
<feature type="transmembrane region" description="Helical" evidence="8">
    <location>
        <begin position="399"/>
        <end position="430"/>
    </location>
</feature>
<evidence type="ECO:0000256" key="1">
    <source>
        <dbReference type="ARBA" id="ARBA00004651"/>
    </source>
</evidence>
<dbReference type="RefSeq" id="WP_345663321.1">
    <property type="nucleotide sequence ID" value="NZ_BAABET010000006.1"/>
</dbReference>
<evidence type="ECO:0000313" key="10">
    <source>
        <dbReference type="EMBL" id="GAA4320143.1"/>
    </source>
</evidence>
<feature type="transmembrane region" description="Helical" evidence="8">
    <location>
        <begin position="110"/>
        <end position="128"/>
    </location>
</feature>
<sequence length="579" mass="60676">MTPAAHTRPDRPRRTSCPPWPRSVLGRVPGSLPLAAAARGAVALALPLLIGLATGWVVPSVIAAIGALWGVSQDGSDPYRVRVRRLSWTGVSSALGLLAGELALRSGQPPAVAVTLGTAALVAGAVSLRGRIASVSGMHLLLGVTIGSGIPVPGPWWQAPLALLAGVALVLVLSAAPWLWRRHHVERAAVLAVYRSAGEALAVAGTDAAEQARLRMTLALNHAHEVMAPHLAPRGQRRQDGTGELVRAFHCAVRLGEAVTAVVWEGHALPPALTGVPRHLAGRLLPGDRTAPEDHVAEPVSETGSPGTRALADLVRAVDGEPDGADLELRLPVHERPGRAARVRYALLLAGCVLAAHLLAEVLHRPRGYWLPMTVAFVYKPDFGPLLPRALHRCVGTIVGVAAIGAVSAAATGTYAVVGVVAVFGALMAVGVRHHYALATLGLTAVVFVLLDLLGDHRALYGTRVVDTALASALVLVAHFVVWPDSSDHRAEAQTEAAVAAARRYRDAAPQAGPVQRQSLRRAAYHQLAEARRTVAHARREPARRGRPLPDWESAITAAERLCDQVTGQAVAGAASPAR</sequence>
<evidence type="ECO:0000256" key="5">
    <source>
        <dbReference type="ARBA" id="ARBA00023136"/>
    </source>
</evidence>
<dbReference type="PANTHER" id="PTHR30509">
    <property type="entry name" value="P-HYDROXYBENZOIC ACID EFFLUX PUMP SUBUNIT-RELATED"/>
    <property type="match status" value="1"/>
</dbReference>
<gene>
    <name evidence="10" type="ORF">GCM10023086_44350</name>
</gene>
<evidence type="ECO:0000259" key="9">
    <source>
        <dbReference type="Pfam" id="PF13515"/>
    </source>
</evidence>
<keyword evidence="2" id="KW-1003">Cell membrane</keyword>
<feature type="region of interest" description="Disordered" evidence="7">
    <location>
        <begin position="1"/>
        <end position="22"/>
    </location>
</feature>
<reference evidence="11" key="1">
    <citation type="journal article" date="2019" name="Int. J. Syst. Evol. Microbiol.">
        <title>The Global Catalogue of Microorganisms (GCM) 10K type strain sequencing project: providing services to taxonomists for standard genome sequencing and annotation.</title>
        <authorList>
            <consortium name="The Broad Institute Genomics Platform"/>
            <consortium name="The Broad Institute Genome Sequencing Center for Infectious Disease"/>
            <person name="Wu L."/>
            <person name="Ma J."/>
        </authorList>
    </citation>
    <scope>NUCLEOTIDE SEQUENCE [LARGE SCALE GENOMIC DNA]</scope>
    <source>
        <strain evidence="11">JCM 31290</strain>
    </source>
</reference>